<evidence type="ECO:0000256" key="16">
    <source>
        <dbReference type="SAM" id="SignalP"/>
    </source>
</evidence>
<dbReference type="Gene3D" id="3.40.50.200">
    <property type="entry name" value="Peptidase S8/S53 domain"/>
    <property type="match status" value="1"/>
</dbReference>
<dbReference type="PROSITE" id="PS00138">
    <property type="entry name" value="SUBTILASE_SER"/>
    <property type="match status" value="1"/>
</dbReference>
<comment type="function">
    <text evidence="2">Secreted tripeptidyl-peptidase which degrades proteins at acidic pHs and is involved in virulence.</text>
</comment>
<protein>
    <recommendedName>
        <fullName evidence="4">tripeptidyl-peptidase II</fullName>
        <ecNumber evidence="4">3.4.14.10</ecNumber>
    </recommendedName>
</protein>
<evidence type="ECO:0000256" key="10">
    <source>
        <dbReference type="ARBA" id="ARBA00022825"/>
    </source>
</evidence>
<evidence type="ECO:0000256" key="4">
    <source>
        <dbReference type="ARBA" id="ARBA00012462"/>
    </source>
</evidence>
<evidence type="ECO:0000256" key="1">
    <source>
        <dbReference type="ARBA" id="ARBA00001910"/>
    </source>
</evidence>
<dbReference type="FunFam" id="3.40.50.200:FF:000015">
    <property type="entry name" value="Tripeptidyl peptidase A"/>
    <property type="match status" value="1"/>
</dbReference>
<evidence type="ECO:0000256" key="11">
    <source>
        <dbReference type="ARBA" id="ARBA00022837"/>
    </source>
</evidence>
<evidence type="ECO:0000256" key="2">
    <source>
        <dbReference type="ARBA" id="ARBA00002451"/>
    </source>
</evidence>
<keyword evidence="9 15" id="KW-0378">Hydrolase</keyword>
<sequence length="604" mass="63776">MSRNLLVGAGLLALAQLNPVLAASALVSHEALATLPPGWDKVNTPAGHTNIQLSVALTLQNIEQLQSHLQSVSTPGSSGYGQYLDSDDIAAQYGPSDASVDAVTKWLKEAGITEIHNNGQSINFATTVSKANKLLGADFHYYSDGGATKLRTLAYSVPSDLQAAIDLVSPTTYFGKTTASRSIQTYSNKRASTTTKSGSSSVAVAASCQTSITPACLKQMYNVGNYTPSVASGSRVGFGSFLNQSAIYDDLFTYEKVNGIPNQNWTKVIIANAPNDQDPNDGNYGEANLDVQNIVGISHPLPVTEFLTGGSPPFVPSLDTPTNENEPYIPYYEYLLSQKNADLPQVISNSYGDDEQSVPYKYAVRACNLIGLTGLRGITVLESSGDLGVGAGCLSNDGKNKTQFDAIFPATCPYITAVGGTQAVTPEIAWTASSGGFSYYFPRPWYQRKAIETYLGLLDDSTKQYYSQYTNFEGRGFPDVAAHSLLPDYQVVGGGELQRSGGTSAASPVFAGIIALLNDARLSAGKPTLGFLNPFIYYAGYKGLNDITGGKSIGCNGVNGQTGGTVPGGGVVPGAAWNCTTGWDPATGLGTPDFQKLKELVLSF</sequence>
<dbReference type="GO" id="GO:0008240">
    <property type="term" value="F:tripeptidyl-peptidase activity"/>
    <property type="evidence" value="ECO:0007669"/>
    <property type="project" value="UniProtKB-EC"/>
</dbReference>
<keyword evidence="10 15" id="KW-0720">Serine protease</keyword>
<dbReference type="HOGENOM" id="CLU_013783_3_3_1"/>
<dbReference type="Pfam" id="PF00082">
    <property type="entry name" value="Peptidase_S8"/>
    <property type="match status" value="1"/>
</dbReference>
<dbReference type="InterPro" id="IPR023828">
    <property type="entry name" value="Peptidase_S8_Ser-AS"/>
</dbReference>
<feature type="binding site" evidence="15">
    <location>
        <position position="584"/>
    </location>
    <ligand>
        <name>Ca(2+)</name>
        <dbReference type="ChEBI" id="CHEBI:29108"/>
    </ligand>
</feature>
<comment type="cofactor">
    <cofactor evidence="15">
        <name>Ca(2+)</name>
        <dbReference type="ChEBI" id="CHEBI:29108"/>
    </cofactor>
    <text evidence="15">Binds 1 Ca(2+) ion per subunit.</text>
</comment>
<proteinExistence type="predicted"/>
<keyword evidence="14" id="KW-0325">Glycoprotein</keyword>
<keyword evidence="7 15" id="KW-0479">Metal-binding</keyword>
<feature type="active site" description="Charge relay system" evidence="15">
    <location>
        <position position="290"/>
    </location>
</feature>
<feature type="signal peptide" evidence="16">
    <location>
        <begin position="1"/>
        <end position="22"/>
    </location>
</feature>
<evidence type="ECO:0000256" key="15">
    <source>
        <dbReference type="PROSITE-ProRule" id="PRU01032"/>
    </source>
</evidence>
<comment type="catalytic activity">
    <reaction evidence="1">
        <text>Release of an N-terminal tripeptide from a polypeptide.</text>
        <dbReference type="EC" id="3.4.14.10"/>
    </reaction>
</comment>
<evidence type="ECO:0000256" key="5">
    <source>
        <dbReference type="ARBA" id="ARBA00022525"/>
    </source>
</evidence>
<evidence type="ECO:0000256" key="9">
    <source>
        <dbReference type="ARBA" id="ARBA00022801"/>
    </source>
</evidence>
<dbReference type="Pfam" id="PF09286">
    <property type="entry name" value="Pro-kuma_activ"/>
    <property type="match status" value="1"/>
</dbReference>
<dbReference type="MEROPS" id="S53.010"/>
<dbReference type="PANTHER" id="PTHR14218:SF34">
    <property type="entry name" value="TRIPEPTIDYL-PEPTIDASE SED4"/>
    <property type="match status" value="1"/>
</dbReference>
<gene>
    <name evidence="18" type="ORF">GQ26_0241230</name>
</gene>
<evidence type="ECO:0000313" key="18">
    <source>
        <dbReference type="EMBL" id="KFX45284.1"/>
    </source>
</evidence>
<dbReference type="PROSITE" id="PS51695">
    <property type="entry name" value="SEDOLISIN"/>
    <property type="match status" value="1"/>
</dbReference>
<dbReference type="AlphaFoldDB" id="A0A093V5L6"/>
<dbReference type="SMART" id="SM00944">
    <property type="entry name" value="Pro-kuma_activ"/>
    <property type="match status" value="1"/>
</dbReference>
<dbReference type="EMBL" id="JPOX01000024">
    <property type="protein sequence ID" value="KFX45284.1"/>
    <property type="molecule type" value="Genomic_DNA"/>
</dbReference>
<dbReference type="InterPro" id="IPR015366">
    <property type="entry name" value="S53_propep"/>
</dbReference>
<dbReference type="GO" id="GO:0005576">
    <property type="term" value="C:extracellular region"/>
    <property type="evidence" value="ECO:0007669"/>
    <property type="project" value="UniProtKB-SubCell"/>
</dbReference>
<dbReference type="GO" id="GO:0004252">
    <property type="term" value="F:serine-type endopeptidase activity"/>
    <property type="evidence" value="ECO:0007669"/>
    <property type="project" value="UniProtKB-UniRule"/>
</dbReference>
<evidence type="ECO:0000256" key="14">
    <source>
        <dbReference type="ARBA" id="ARBA00023180"/>
    </source>
</evidence>
<evidence type="ECO:0000256" key="7">
    <source>
        <dbReference type="ARBA" id="ARBA00022723"/>
    </source>
</evidence>
<feature type="binding site" evidence="15">
    <location>
        <position position="582"/>
    </location>
    <ligand>
        <name>Ca(2+)</name>
        <dbReference type="ChEBI" id="CHEBI:29108"/>
    </ligand>
</feature>
<feature type="binding site" evidence="15">
    <location>
        <position position="547"/>
    </location>
    <ligand>
        <name>Ca(2+)</name>
        <dbReference type="ChEBI" id="CHEBI:29108"/>
    </ligand>
</feature>
<dbReference type="GO" id="GO:0046872">
    <property type="term" value="F:metal ion binding"/>
    <property type="evidence" value="ECO:0007669"/>
    <property type="project" value="UniProtKB-UniRule"/>
</dbReference>
<feature type="domain" description="Peptidase S53" evidence="17">
    <location>
        <begin position="211"/>
        <end position="604"/>
    </location>
</feature>
<evidence type="ECO:0000256" key="8">
    <source>
        <dbReference type="ARBA" id="ARBA00022729"/>
    </source>
</evidence>
<keyword evidence="11 15" id="KW-0106">Calcium</keyword>
<keyword evidence="5" id="KW-0964">Secreted</keyword>
<evidence type="ECO:0000256" key="6">
    <source>
        <dbReference type="ARBA" id="ARBA00022670"/>
    </source>
</evidence>
<feature type="active site" description="Charge relay system" evidence="15">
    <location>
        <position position="286"/>
    </location>
</feature>
<feature type="binding site" evidence="15">
    <location>
        <position position="546"/>
    </location>
    <ligand>
        <name>Ca(2+)</name>
        <dbReference type="ChEBI" id="CHEBI:29108"/>
    </ligand>
</feature>
<evidence type="ECO:0000256" key="13">
    <source>
        <dbReference type="ARBA" id="ARBA00023145"/>
    </source>
</evidence>
<name>A0A093V5L6_TALMA</name>
<reference evidence="18" key="1">
    <citation type="journal article" date="2014" name="PLoS Genet.">
        <title>Signature Gene Expression Reveals Novel Clues to the Molecular Mechanisms of Dimorphic Transition in Penicillium marneffei.</title>
        <authorList>
            <person name="Yang E."/>
            <person name="Wang G."/>
            <person name="Cai J."/>
            <person name="Woo P.C."/>
            <person name="Lau S.K."/>
            <person name="Yuen K.-Y."/>
            <person name="Chow W.-N."/>
            <person name="Lin X."/>
        </authorList>
    </citation>
    <scope>NUCLEOTIDE SEQUENCE [LARGE SCALE GENOMIC DNA]</scope>
    <source>
        <strain evidence="18">PM1</strain>
    </source>
</reference>
<comment type="subcellular location">
    <subcellularLocation>
        <location evidence="3">Secreted</location>
        <location evidence="3">Extracellular space</location>
    </subcellularLocation>
</comment>
<dbReference type="InterPro" id="IPR000209">
    <property type="entry name" value="Peptidase_S8/S53_dom"/>
</dbReference>
<dbReference type="CDD" id="cd11377">
    <property type="entry name" value="Pro-peptidase_S53"/>
    <property type="match status" value="1"/>
</dbReference>
<keyword evidence="6 15" id="KW-0645">Protease</keyword>
<dbReference type="SUPFAM" id="SSF52743">
    <property type="entry name" value="Subtilisin-like"/>
    <property type="match status" value="1"/>
</dbReference>
<dbReference type="CDD" id="cd04056">
    <property type="entry name" value="Peptidases_S53"/>
    <property type="match status" value="1"/>
</dbReference>
<dbReference type="eggNOG" id="ENOG502QR6D">
    <property type="taxonomic scope" value="Eukaryota"/>
</dbReference>
<comment type="caution">
    <text evidence="18">The sequence shown here is derived from an EMBL/GenBank/DDBJ whole genome shotgun (WGS) entry which is preliminary data.</text>
</comment>
<dbReference type="SUPFAM" id="SSF54897">
    <property type="entry name" value="Protease propeptides/inhibitors"/>
    <property type="match status" value="1"/>
</dbReference>
<keyword evidence="12" id="KW-0843">Virulence</keyword>
<keyword evidence="13" id="KW-0865">Zymogen</keyword>
<dbReference type="InterPro" id="IPR030400">
    <property type="entry name" value="Sedolisin_dom"/>
</dbReference>
<organism evidence="18">
    <name type="scientific">Talaromyces marneffei PM1</name>
    <dbReference type="NCBI Taxonomy" id="1077442"/>
    <lineage>
        <taxon>Eukaryota</taxon>
        <taxon>Fungi</taxon>
        <taxon>Dikarya</taxon>
        <taxon>Ascomycota</taxon>
        <taxon>Pezizomycotina</taxon>
        <taxon>Eurotiomycetes</taxon>
        <taxon>Eurotiomycetidae</taxon>
        <taxon>Eurotiales</taxon>
        <taxon>Trichocomaceae</taxon>
        <taxon>Talaromyces</taxon>
        <taxon>Talaromyces sect. Talaromyces</taxon>
    </lineage>
</organism>
<evidence type="ECO:0000256" key="12">
    <source>
        <dbReference type="ARBA" id="ARBA00023026"/>
    </source>
</evidence>
<accession>A0A093V5L6</accession>
<feature type="chain" id="PRO_5001888260" description="tripeptidyl-peptidase II" evidence="16">
    <location>
        <begin position="23"/>
        <end position="604"/>
    </location>
</feature>
<dbReference type="PANTHER" id="PTHR14218">
    <property type="entry name" value="PROTEASE S8 TRIPEPTIDYL PEPTIDASE I CLN2"/>
    <property type="match status" value="1"/>
</dbReference>
<dbReference type="EC" id="3.4.14.10" evidence="4"/>
<keyword evidence="8 16" id="KW-0732">Signal</keyword>
<dbReference type="InterPro" id="IPR036852">
    <property type="entry name" value="Peptidase_S8/S53_dom_sf"/>
</dbReference>
<dbReference type="GO" id="GO:0006508">
    <property type="term" value="P:proteolysis"/>
    <property type="evidence" value="ECO:0007669"/>
    <property type="project" value="UniProtKB-KW"/>
</dbReference>
<dbReference type="InterPro" id="IPR050819">
    <property type="entry name" value="Tripeptidyl-peptidase_I"/>
</dbReference>
<evidence type="ECO:0000256" key="3">
    <source>
        <dbReference type="ARBA" id="ARBA00004239"/>
    </source>
</evidence>
<feature type="active site" description="Charge relay system" evidence="15">
    <location>
        <position position="504"/>
    </location>
</feature>
<evidence type="ECO:0000259" key="17">
    <source>
        <dbReference type="PROSITE" id="PS51695"/>
    </source>
</evidence>